<dbReference type="EMBL" id="DSRD01000072">
    <property type="protein sequence ID" value="HGW92874.1"/>
    <property type="molecule type" value="Genomic_DNA"/>
</dbReference>
<evidence type="ECO:0000313" key="2">
    <source>
        <dbReference type="EMBL" id="HGW92874.1"/>
    </source>
</evidence>
<feature type="chain" id="PRO_5032683181" description="DUF1795 domain-containing protein" evidence="1">
    <location>
        <begin position="32"/>
        <end position="196"/>
    </location>
</feature>
<dbReference type="AlphaFoldDB" id="A0A832H0L6"/>
<accession>A0A832H0L6</accession>
<proteinExistence type="predicted"/>
<organism evidence="2">
    <name type="scientific">Oscillatoriales cyanobacterium SpSt-402</name>
    <dbReference type="NCBI Taxonomy" id="2282168"/>
    <lineage>
        <taxon>Bacteria</taxon>
        <taxon>Bacillati</taxon>
        <taxon>Cyanobacteriota</taxon>
        <taxon>Cyanophyceae</taxon>
        <taxon>Oscillatoriophycideae</taxon>
        <taxon>Oscillatoriales</taxon>
    </lineage>
</organism>
<protein>
    <recommendedName>
        <fullName evidence="3">DUF1795 domain-containing protein</fullName>
    </recommendedName>
</protein>
<keyword evidence="1" id="KW-0732">Signal</keyword>
<evidence type="ECO:0008006" key="3">
    <source>
        <dbReference type="Google" id="ProtNLM"/>
    </source>
</evidence>
<sequence>MNRQPTAKACVAALMGSLLLGGSFWITPAQAQQSTPLAPAAATNTQWQPFTPAKGGFTITMPSQPTERTQSLDTPAGNINTYFYSSSSNGGTVNYTVSYVDLPKGASEMPAALLLEAIASGLTGDERVKVLSEKVITLDNHPGREFKIESPTKSIVRHRAYLVNQRVYQVVAEVPAAQESTLGKDVERFLESFKLQ</sequence>
<comment type="caution">
    <text evidence="2">The sequence shown here is derived from an EMBL/GenBank/DDBJ whole genome shotgun (WGS) entry which is preliminary data.</text>
</comment>
<reference evidence="2" key="1">
    <citation type="journal article" date="2020" name="mSystems">
        <title>Genome- and Community-Level Interaction Insights into Carbon Utilization and Element Cycling Functions of Hydrothermarchaeota in Hydrothermal Sediment.</title>
        <authorList>
            <person name="Zhou Z."/>
            <person name="Liu Y."/>
            <person name="Xu W."/>
            <person name="Pan J."/>
            <person name="Luo Z.H."/>
            <person name="Li M."/>
        </authorList>
    </citation>
    <scope>NUCLEOTIDE SEQUENCE [LARGE SCALE GENOMIC DNA]</scope>
    <source>
        <strain evidence="2">SpSt-402</strain>
    </source>
</reference>
<name>A0A832H0L6_9CYAN</name>
<evidence type="ECO:0000256" key="1">
    <source>
        <dbReference type="SAM" id="SignalP"/>
    </source>
</evidence>
<feature type="signal peptide" evidence="1">
    <location>
        <begin position="1"/>
        <end position="31"/>
    </location>
</feature>
<gene>
    <name evidence="2" type="ORF">ENR47_01120</name>
</gene>